<keyword evidence="10" id="KW-1185">Reference proteome</keyword>
<dbReference type="InterPro" id="IPR001792">
    <property type="entry name" value="Acylphosphatase-like_dom"/>
</dbReference>
<dbReference type="PROSITE" id="PS00151">
    <property type="entry name" value="ACYLPHOSPHATASE_2"/>
    <property type="match status" value="1"/>
</dbReference>
<dbReference type="EC" id="3.6.1.7" evidence="2 5"/>
<dbReference type="PRINTS" id="PR00112">
    <property type="entry name" value="ACYLPHPHTASE"/>
</dbReference>
<reference evidence="9" key="1">
    <citation type="submission" date="2022-12" db="EMBL/GenBank/DDBJ databases">
        <authorList>
            <person name="Wang J."/>
        </authorList>
    </citation>
    <scope>NUCLEOTIDE SEQUENCE</scope>
    <source>
        <strain evidence="9">HY-42-06</strain>
    </source>
</reference>
<dbReference type="InterPro" id="IPR020456">
    <property type="entry name" value="Acylphosphatase"/>
</dbReference>
<accession>A0ABT4CRG6</accession>
<evidence type="ECO:0000313" key="10">
    <source>
        <dbReference type="Proteomes" id="UP001079657"/>
    </source>
</evidence>
<evidence type="ECO:0000256" key="5">
    <source>
        <dbReference type="PROSITE-ProRule" id="PRU00520"/>
    </source>
</evidence>
<sequence>MIRYFIIVFGRVQGVGFRFFVNYTAVNFNLTGWVRNCDNGTVQMEVQGKEEEIRNFIEKIKKGNGFIRVEDISMKKIDVMKDEKSFKVKY</sequence>
<evidence type="ECO:0000259" key="8">
    <source>
        <dbReference type="PROSITE" id="PS51160"/>
    </source>
</evidence>
<dbReference type="PANTHER" id="PTHR47268:SF4">
    <property type="entry name" value="ACYLPHOSPHATASE"/>
    <property type="match status" value="1"/>
</dbReference>
<feature type="domain" description="Acylphosphatase-like" evidence="8">
    <location>
        <begin position="3"/>
        <end position="90"/>
    </location>
</feature>
<keyword evidence="5 6" id="KW-0378">Hydrolase</keyword>
<evidence type="ECO:0000313" key="9">
    <source>
        <dbReference type="EMBL" id="MCY6370811.1"/>
    </source>
</evidence>
<comment type="caution">
    <text evidence="9">The sequence shown here is derived from an EMBL/GenBank/DDBJ whole genome shotgun (WGS) entry which is preliminary data.</text>
</comment>
<organism evidence="9 10">
    <name type="scientific">Clostridium ganghwense</name>
    <dbReference type="NCBI Taxonomy" id="312089"/>
    <lineage>
        <taxon>Bacteria</taxon>
        <taxon>Bacillati</taxon>
        <taxon>Bacillota</taxon>
        <taxon>Clostridia</taxon>
        <taxon>Eubacteriales</taxon>
        <taxon>Clostridiaceae</taxon>
        <taxon>Clostridium</taxon>
    </lineage>
</organism>
<evidence type="ECO:0000256" key="6">
    <source>
        <dbReference type="RuleBase" id="RU000553"/>
    </source>
</evidence>
<dbReference type="PANTHER" id="PTHR47268">
    <property type="entry name" value="ACYLPHOSPHATASE"/>
    <property type="match status" value="1"/>
</dbReference>
<comment type="catalytic activity">
    <reaction evidence="4 5 6">
        <text>an acyl phosphate + H2O = a carboxylate + phosphate + H(+)</text>
        <dbReference type="Rhea" id="RHEA:14965"/>
        <dbReference type="ChEBI" id="CHEBI:15377"/>
        <dbReference type="ChEBI" id="CHEBI:15378"/>
        <dbReference type="ChEBI" id="CHEBI:29067"/>
        <dbReference type="ChEBI" id="CHEBI:43474"/>
        <dbReference type="ChEBI" id="CHEBI:59918"/>
        <dbReference type="EC" id="3.6.1.7"/>
    </reaction>
</comment>
<evidence type="ECO:0000256" key="1">
    <source>
        <dbReference type="ARBA" id="ARBA00005614"/>
    </source>
</evidence>
<dbReference type="SUPFAM" id="SSF54975">
    <property type="entry name" value="Acylphosphatase/BLUF domain-like"/>
    <property type="match status" value="1"/>
</dbReference>
<dbReference type="InterPro" id="IPR017968">
    <property type="entry name" value="Acylphosphatase_CS"/>
</dbReference>
<dbReference type="InterPro" id="IPR036046">
    <property type="entry name" value="Acylphosphatase-like_dom_sf"/>
</dbReference>
<proteinExistence type="inferred from homology"/>
<evidence type="ECO:0000256" key="3">
    <source>
        <dbReference type="ARBA" id="ARBA00015991"/>
    </source>
</evidence>
<dbReference type="PROSITE" id="PS51160">
    <property type="entry name" value="ACYLPHOSPHATASE_3"/>
    <property type="match status" value="1"/>
</dbReference>
<dbReference type="GO" id="GO:0003998">
    <property type="term" value="F:acylphosphatase activity"/>
    <property type="evidence" value="ECO:0007669"/>
    <property type="project" value="UniProtKB-EC"/>
</dbReference>
<feature type="active site" evidence="5">
    <location>
        <position position="18"/>
    </location>
</feature>
<gene>
    <name evidence="9" type="ORF">OXH55_09230</name>
</gene>
<comment type="similarity">
    <text evidence="1 7">Belongs to the acylphosphatase family.</text>
</comment>
<dbReference type="Pfam" id="PF00708">
    <property type="entry name" value="Acylphosphatase"/>
    <property type="match status" value="1"/>
</dbReference>
<evidence type="ECO:0000256" key="2">
    <source>
        <dbReference type="ARBA" id="ARBA00012150"/>
    </source>
</evidence>
<evidence type="ECO:0000256" key="4">
    <source>
        <dbReference type="ARBA" id="ARBA00047645"/>
    </source>
</evidence>
<feature type="active site" evidence="5">
    <location>
        <position position="36"/>
    </location>
</feature>
<dbReference type="Gene3D" id="3.30.70.100">
    <property type="match status" value="1"/>
</dbReference>
<dbReference type="PROSITE" id="PS00150">
    <property type="entry name" value="ACYLPHOSPHATASE_1"/>
    <property type="match status" value="1"/>
</dbReference>
<dbReference type="Proteomes" id="UP001079657">
    <property type="component" value="Unassembled WGS sequence"/>
</dbReference>
<evidence type="ECO:0000256" key="7">
    <source>
        <dbReference type="RuleBase" id="RU004168"/>
    </source>
</evidence>
<dbReference type="EMBL" id="JAPQES010000002">
    <property type="protein sequence ID" value="MCY6370811.1"/>
    <property type="molecule type" value="Genomic_DNA"/>
</dbReference>
<dbReference type="RefSeq" id="WP_268049634.1">
    <property type="nucleotide sequence ID" value="NZ_JAPQES010000002.1"/>
</dbReference>
<protein>
    <recommendedName>
        <fullName evidence="3 5">Acylphosphatase</fullName>
        <ecNumber evidence="2 5">3.6.1.7</ecNumber>
    </recommendedName>
</protein>
<name>A0ABT4CRG6_9CLOT</name>